<keyword evidence="1" id="KW-0472">Membrane</keyword>
<dbReference type="AlphaFoldDB" id="A0A8J2PRX8"/>
<keyword evidence="3" id="KW-1185">Reference proteome</keyword>
<feature type="transmembrane region" description="Helical" evidence="1">
    <location>
        <begin position="119"/>
        <end position="139"/>
    </location>
</feature>
<sequence length="153" mass="17792">MTKVQPVDGGGGGGGGATKSGCCKDNYQRCSRLKLLWKYHVAYFFKTLCRKNPESFIGYELFLIDRFLYRVVPLTYSTQRIGCFQKTLIIAQLVWAIVTACKCYQFHVASLQWVHDSLYTLWEFILWIQLPVFIFFYTLSGKFKTGDKSWLHM</sequence>
<proteinExistence type="predicted"/>
<feature type="transmembrane region" description="Helical" evidence="1">
    <location>
        <begin position="88"/>
        <end position="107"/>
    </location>
</feature>
<protein>
    <submittedName>
        <fullName evidence="2">Uncharacterized protein</fullName>
    </submittedName>
</protein>
<feature type="non-terminal residue" evidence="2">
    <location>
        <position position="1"/>
    </location>
</feature>
<name>A0A8J2PRX8_9HEXA</name>
<evidence type="ECO:0000256" key="1">
    <source>
        <dbReference type="SAM" id="Phobius"/>
    </source>
</evidence>
<dbReference type="Proteomes" id="UP000708208">
    <property type="component" value="Unassembled WGS sequence"/>
</dbReference>
<dbReference type="EMBL" id="CAJVCH010570208">
    <property type="protein sequence ID" value="CAG7834360.1"/>
    <property type="molecule type" value="Genomic_DNA"/>
</dbReference>
<evidence type="ECO:0000313" key="3">
    <source>
        <dbReference type="Proteomes" id="UP000708208"/>
    </source>
</evidence>
<keyword evidence="1" id="KW-0812">Transmembrane</keyword>
<reference evidence="2" key="1">
    <citation type="submission" date="2021-06" db="EMBL/GenBank/DDBJ databases">
        <authorList>
            <person name="Hodson N. C."/>
            <person name="Mongue J. A."/>
            <person name="Jaron S. K."/>
        </authorList>
    </citation>
    <scope>NUCLEOTIDE SEQUENCE</scope>
</reference>
<comment type="caution">
    <text evidence="2">The sequence shown here is derived from an EMBL/GenBank/DDBJ whole genome shotgun (WGS) entry which is preliminary data.</text>
</comment>
<organism evidence="2 3">
    <name type="scientific">Allacma fusca</name>
    <dbReference type="NCBI Taxonomy" id="39272"/>
    <lineage>
        <taxon>Eukaryota</taxon>
        <taxon>Metazoa</taxon>
        <taxon>Ecdysozoa</taxon>
        <taxon>Arthropoda</taxon>
        <taxon>Hexapoda</taxon>
        <taxon>Collembola</taxon>
        <taxon>Symphypleona</taxon>
        <taxon>Sminthuridae</taxon>
        <taxon>Allacma</taxon>
    </lineage>
</organism>
<evidence type="ECO:0000313" key="2">
    <source>
        <dbReference type="EMBL" id="CAG7834360.1"/>
    </source>
</evidence>
<gene>
    <name evidence="2" type="ORF">AFUS01_LOCUS43875</name>
</gene>
<accession>A0A8J2PRX8</accession>
<keyword evidence="1" id="KW-1133">Transmembrane helix</keyword>